<feature type="non-terminal residue" evidence="1">
    <location>
        <position position="1"/>
    </location>
</feature>
<evidence type="ECO:0000313" key="1">
    <source>
        <dbReference type="EMBL" id="CEK79997.1"/>
    </source>
</evidence>
<proteinExistence type="predicted"/>
<name>A0A0B7AHB2_9EUPU</name>
<sequence>VGSNPDKATCSIVHEIRNIVAGAMEFGLCVTNSSSGRQGQSYMGETRFNDVNSSPLDTFKVFVALGIS</sequence>
<accession>A0A0B7AHB2</accession>
<protein>
    <submittedName>
        <fullName evidence="1">Uncharacterized protein</fullName>
    </submittedName>
</protein>
<dbReference type="EMBL" id="HACG01033132">
    <property type="protein sequence ID" value="CEK79997.1"/>
    <property type="molecule type" value="Transcribed_RNA"/>
</dbReference>
<gene>
    <name evidence="1" type="primary">ORF118552</name>
</gene>
<dbReference type="AlphaFoldDB" id="A0A0B7AHB2"/>
<reference evidence="1" key="1">
    <citation type="submission" date="2014-12" db="EMBL/GenBank/DDBJ databases">
        <title>Insight into the proteome of Arion vulgaris.</title>
        <authorList>
            <person name="Aradska J."/>
            <person name="Bulat T."/>
            <person name="Smidak R."/>
            <person name="Sarate P."/>
            <person name="Gangsoo J."/>
            <person name="Sialana F."/>
            <person name="Bilban M."/>
            <person name="Lubec G."/>
        </authorList>
    </citation>
    <scope>NUCLEOTIDE SEQUENCE</scope>
    <source>
        <tissue evidence="1">Skin</tissue>
    </source>
</reference>
<organism evidence="1">
    <name type="scientific">Arion vulgaris</name>
    <dbReference type="NCBI Taxonomy" id="1028688"/>
    <lineage>
        <taxon>Eukaryota</taxon>
        <taxon>Metazoa</taxon>
        <taxon>Spiralia</taxon>
        <taxon>Lophotrochozoa</taxon>
        <taxon>Mollusca</taxon>
        <taxon>Gastropoda</taxon>
        <taxon>Heterobranchia</taxon>
        <taxon>Euthyneura</taxon>
        <taxon>Panpulmonata</taxon>
        <taxon>Eupulmonata</taxon>
        <taxon>Stylommatophora</taxon>
        <taxon>Helicina</taxon>
        <taxon>Arionoidea</taxon>
        <taxon>Arionidae</taxon>
        <taxon>Arion</taxon>
    </lineage>
</organism>